<dbReference type="PROSITE" id="PS50850">
    <property type="entry name" value="MFS"/>
    <property type="match status" value="1"/>
</dbReference>
<dbReference type="InterPro" id="IPR011701">
    <property type="entry name" value="MFS"/>
</dbReference>
<feature type="transmembrane region" description="Helical" evidence="4">
    <location>
        <begin position="256"/>
        <end position="274"/>
    </location>
</feature>
<evidence type="ECO:0000313" key="7">
    <source>
        <dbReference type="EMBL" id="MEO9385980.1"/>
    </source>
</evidence>
<accession>A0A344UHJ6</accession>
<feature type="transmembrane region" description="Helical" evidence="4">
    <location>
        <begin position="54"/>
        <end position="75"/>
    </location>
</feature>
<dbReference type="EMBL" id="JBDXMI010000001">
    <property type="protein sequence ID" value="MEO9385980.1"/>
    <property type="molecule type" value="Genomic_DNA"/>
</dbReference>
<sequence length="399" mass="42370">MTTSSSSLAAAQDTRFRVLGAISFSHFLNDMLQSLLVALYPLLKGNYHLSFAEIGLMTFTYQCTASLLQPLVGIYTDKRPQPYSLVFGMGSTLIGLLLLSSASSFPLLLLAAALVGTGSSIFHPESSRVARMASGGRPGLAQSIFQVGGNAGSATGPLLAALIVIPLGQRSVAWFGLAALLAMYVLFRVGQWYAHQQRQAKKAGAVSPPGLSPTRVKLTLLLLLLLVFSKHFYLASITSYYTFYLIHHFQVGVQSAQLYLFLFLFAVAAGTVLGGPIGDAIGRKRVIGFSILGVAPLALALPHADLFWTAALSLPIGFILASAFPAILIYAQELLPGKVGMVSGMFFGFAFGIGGIGAAVLGELADLRGIEFVYQLCAFLPLLGIVSLALPDLHRQGRV</sequence>
<dbReference type="SUPFAM" id="SSF103473">
    <property type="entry name" value="MFS general substrate transporter"/>
    <property type="match status" value="1"/>
</dbReference>
<name>A0A344UHJ6_9NEIS</name>
<dbReference type="RefSeq" id="WP_114060426.1">
    <property type="nucleotide sequence ID" value="NZ_CP029495.1"/>
</dbReference>
<dbReference type="InterPro" id="IPR020846">
    <property type="entry name" value="MFS_dom"/>
</dbReference>
<reference evidence="7 9" key="2">
    <citation type="submission" date="2024-05" db="EMBL/GenBank/DDBJ databases">
        <authorList>
            <person name="De Oliveira J.P."/>
            <person name="Noriler S.A."/>
            <person name="De Oliveira A.G."/>
            <person name="Sipoli D.S."/>
        </authorList>
    </citation>
    <scope>NUCLEOTIDE SEQUENCE [LARGE SCALE GENOMIC DNA]</scope>
    <source>
        <strain evidence="7 9">LABIM192</strain>
    </source>
</reference>
<dbReference type="Proteomes" id="UP000252038">
    <property type="component" value="Chromosome"/>
</dbReference>
<feature type="transmembrane region" description="Helical" evidence="4">
    <location>
        <begin position="372"/>
        <end position="390"/>
    </location>
</feature>
<gene>
    <name evidence="7" type="ORF">ABI908_17930</name>
    <name evidence="6" type="ORF">DK843_10845</name>
</gene>
<evidence type="ECO:0000256" key="2">
    <source>
        <dbReference type="ARBA" id="ARBA00022989"/>
    </source>
</evidence>
<keyword evidence="2 4" id="KW-1133">Transmembrane helix</keyword>
<organism evidence="6 8">
    <name type="scientific">Chromobacterium phragmitis</name>
    <dbReference type="NCBI Taxonomy" id="2202141"/>
    <lineage>
        <taxon>Bacteria</taxon>
        <taxon>Pseudomonadati</taxon>
        <taxon>Pseudomonadota</taxon>
        <taxon>Betaproteobacteria</taxon>
        <taxon>Neisseriales</taxon>
        <taxon>Chromobacteriaceae</taxon>
        <taxon>Chromobacterium</taxon>
    </lineage>
</organism>
<feature type="transmembrane region" description="Helical" evidence="4">
    <location>
        <begin position="342"/>
        <end position="360"/>
    </location>
</feature>
<feature type="transmembrane region" description="Helical" evidence="4">
    <location>
        <begin position="21"/>
        <end position="42"/>
    </location>
</feature>
<protein>
    <submittedName>
        <fullName evidence="6">MFS transporter</fullName>
    </submittedName>
</protein>
<feature type="transmembrane region" description="Helical" evidence="4">
    <location>
        <begin position="286"/>
        <end position="304"/>
    </location>
</feature>
<feature type="transmembrane region" description="Helical" evidence="4">
    <location>
        <begin position="220"/>
        <end position="244"/>
    </location>
</feature>
<feature type="transmembrane region" description="Helical" evidence="4">
    <location>
        <begin position="144"/>
        <end position="165"/>
    </location>
</feature>
<keyword evidence="3 4" id="KW-0472">Membrane</keyword>
<evidence type="ECO:0000313" key="6">
    <source>
        <dbReference type="EMBL" id="AXE34744.1"/>
    </source>
</evidence>
<dbReference type="Gene3D" id="1.20.1250.20">
    <property type="entry name" value="MFS general substrate transporter like domains"/>
    <property type="match status" value="1"/>
</dbReference>
<evidence type="ECO:0000313" key="8">
    <source>
        <dbReference type="Proteomes" id="UP000252038"/>
    </source>
</evidence>
<dbReference type="OrthoDB" id="9770492at2"/>
<keyword evidence="1 4" id="KW-0812">Transmembrane</keyword>
<dbReference type="AlphaFoldDB" id="A0A344UHJ6"/>
<dbReference type="PANTHER" id="PTHR43129">
    <property type="entry name" value="FOSMIDOMYCIN RESISTANCE PROTEIN"/>
    <property type="match status" value="1"/>
</dbReference>
<reference evidence="6 8" key="1">
    <citation type="submission" date="2018-05" db="EMBL/GenBank/DDBJ databases">
        <title>Genome sequencing, assembly and analysis of the novel insecticidal bacterium, Chromobacterium phragmitis.</title>
        <authorList>
            <person name="Sparks M.E."/>
            <person name="Blackburn M.B."/>
            <person name="Gundersen-Rindal D.E."/>
        </authorList>
    </citation>
    <scope>NUCLEOTIDE SEQUENCE [LARGE SCALE GENOMIC DNA]</scope>
    <source>
        <strain evidence="6">IIBBL 274-1</strain>
    </source>
</reference>
<feature type="transmembrane region" description="Helical" evidence="4">
    <location>
        <begin position="105"/>
        <end position="123"/>
    </location>
</feature>
<dbReference type="CDD" id="cd17478">
    <property type="entry name" value="MFS_FsR"/>
    <property type="match status" value="1"/>
</dbReference>
<dbReference type="Pfam" id="PF07690">
    <property type="entry name" value="MFS_1"/>
    <property type="match status" value="1"/>
</dbReference>
<feature type="transmembrane region" description="Helical" evidence="4">
    <location>
        <begin position="82"/>
        <end position="99"/>
    </location>
</feature>
<evidence type="ECO:0000259" key="5">
    <source>
        <dbReference type="PROSITE" id="PS50850"/>
    </source>
</evidence>
<dbReference type="KEGG" id="chri:DK842_05320"/>
<evidence type="ECO:0000256" key="4">
    <source>
        <dbReference type="SAM" id="Phobius"/>
    </source>
</evidence>
<dbReference type="InterPro" id="IPR036259">
    <property type="entry name" value="MFS_trans_sf"/>
</dbReference>
<dbReference type="KEGG" id="chrb:DK843_10845"/>
<dbReference type="GO" id="GO:0022857">
    <property type="term" value="F:transmembrane transporter activity"/>
    <property type="evidence" value="ECO:0007669"/>
    <property type="project" value="InterPro"/>
</dbReference>
<evidence type="ECO:0000256" key="1">
    <source>
        <dbReference type="ARBA" id="ARBA00022692"/>
    </source>
</evidence>
<evidence type="ECO:0000313" key="9">
    <source>
        <dbReference type="Proteomes" id="UP001462502"/>
    </source>
</evidence>
<dbReference type="Proteomes" id="UP001462502">
    <property type="component" value="Unassembled WGS sequence"/>
</dbReference>
<feature type="transmembrane region" description="Helical" evidence="4">
    <location>
        <begin position="310"/>
        <end position="330"/>
    </location>
</feature>
<dbReference type="GO" id="GO:0005886">
    <property type="term" value="C:plasma membrane"/>
    <property type="evidence" value="ECO:0007669"/>
    <property type="project" value="TreeGrafter"/>
</dbReference>
<proteinExistence type="predicted"/>
<keyword evidence="9" id="KW-1185">Reference proteome</keyword>
<evidence type="ECO:0000256" key="3">
    <source>
        <dbReference type="ARBA" id="ARBA00023136"/>
    </source>
</evidence>
<dbReference type="PANTHER" id="PTHR43129:SF1">
    <property type="entry name" value="FOSMIDOMYCIN RESISTANCE PROTEIN"/>
    <property type="match status" value="1"/>
</dbReference>
<feature type="transmembrane region" description="Helical" evidence="4">
    <location>
        <begin position="171"/>
        <end position="189"/>
    </location>
</feature>
<feature type="domain" description="Major facilitator superfamily (MFS) profile" evidence="5">
    <location>
        <begin position="18"/>
        <end position="396"/>
    </location>
</feature>
<dbReference type="EMBL" id="CP029554">
    <property type="protein sequence ID" value="AXE34744.1"/>
    <property type="molecule type" value="Genomic_DNA"/>
</dbReference>